<dbReference type="Pfam" id="PF02518">
    <property type="entry name" value="HATPase_c"/>
    <property type="match status" value="1"/>
</dbReference>
<evidence type="ECO:0000313" key="6">
    <source>
        <dbReference type="EMBL" id="MDF8263101.1"/>
    </source>
</evidence>
<keyword evidence="2" id="KW-0418">Kinase</keyword>
<dbReference type="InterPro" id="IPR050482">
    <property type="entry name" value="Sensor_HK_TwoCompSys"/>
</dbReference>
<feature type="transmembrane region" description="Helical" evidence="4">
    <location>
        <begin position="456"/>
        <end position="474"/>
    </location>
</feature>
<evidence type="ECO:0000256" key="4">
    <source>
        <dbReference type="SAM" id="Phobius"/>
    </source>
</evidence>
<dbReference type="PANTHER" id="PTHR24421">
    <property type="entry name" value="NITRATE/NITRITE SENSOR PROTEIN NARX-RELATED"/>
    <property type="match status" value="1"/>
</dbReference>
<dbReference type="EMBL" id="JAROAV010000008">
    <property type="protein sequence ID" value="MDF8263101.1"/>
    <property type="molecule type" value="Genomic_DNA"/>
</dbReference>
<evidence type="ECO:0000313" key="7">
    <source>
        <dbReference type="Proteomes" id="UP001528912"/>
    </source>
</evidence>
<evidence type="ECO:0000256" key="1">
    <source>
        <dbReference type="ARBA" id="ARBA00022679"/>
    </source>
</evidence>
<keyword evidence="1" id="KW-0808">Transferase</keyword>
<protein>
    <recommendedName>
        <fullName evidence="5">Histidine kinase/HSP90-like ATPase domain-containing protein</fullName>
    </recommendedName>
</protein>
<dbReference type="InterPro" id="IPR003594">
    <property type="entry name" value="HATPase_dom"/>
</dbReference>
<dbReference type="InterPro" id="IPR036890">
    <property type="entry name" value="HATPase_C_sf"/>
</dbReference>
<feature type="transmembrane region" description="Helical" evidence="4">
    <location>
        <begin position="50"/>
        <end position="67"/>
    </location>
</feature>
<sequence>MALQERSRSWSDTFELSVRALSILLTVGNTVSGSAMLLQQGLPRTNSARGVVGLLLLDALLLSAALAVERAGPLMVCSATAVGATGVVLLPLADAQQPSGGSWVYPWMLVPVVALAVVLPSRQCMGASAALACAYGLASLLNAGPSWKAAEVAATDGGFLLVIPATLTWAMKGIRRVLRSYDALLQDRRTRHRHELELRTATAQRREVDRIVHDHVLQALKVLTLPTGSVPASEVRALCRRACAVFREELEGVPDSGPVALAPQLRAAARDLGLAVTLTGVPAWVPAEVAHAIGSATREALSNTRRHAYVDEAWVTTTRSGTTITVEVTDHGEGFDDTGAGLGVRLSMNERMRDIGGTCEVVSSPSRGCRVRLTWSPEVDSVPRATRLAFIDGLSSAFVLSATPTVAMAVWFSWWKSPLLADPALPVLATILGALLWLAVATRLLRPGRLTGPTSIAGWSAVVAAWVDGSALPPGFSDGGLYWLAGGLCPLVLAVIFFRPLRESVPPALALVVVVAFWLCEAGGGPSAIAAQASVLAAPALPILCAYILRILCDRIQGRAEIEEERILRVSARTTRLRVKEADLRERAEYLRLEVLPLCDAVARGAQPLSGVAVAARAAALEGEVRDTLELGRPVHQEVRRALWRLRSGGWRVQLRLDAGLPSAHRLGTLLGYVPPHSGSTVTIRTTTAAGGERLTVTVIPGSETLRRAARAMLGVEVVHDADSTQCIIAPPPDAPSSPTCPDDVRHYQEVPPCPTALLRGETSESARSTTIL</sequence>
<dbReference type="RefSeq" id="WP_277190893.1">
    <property type="nucleotide sequence ID" value="NZ_JAROAV010000008.1"/>
</dbReference>
<reference evidence="6 7" key="1">
    <citation type="submission" date="2023-03" db="EMBL/GenBank/DDBJ databases">
        <title>YIM 133296 draft genome.</title>
        <authorList>
            <person name="Xiong L."/>
        </authorList>
    </citation>
    <scope>NUCLEOTIDE SEQUENCE [LARGE SCALE GENOMIC DNA]</scope>
    <source>
        <strain evidence="6 7">YIM 133296</strain>
    </source>
</reference>
<comment type="caution">
    <text evidence="6">The sequence shown here is derived from an EMBL/GenBank/DDBJ whole genome shotgun (WGS) entry which is preliminary data.</text>
</comment>
<name>A0ABT6C2E6_9MICO</name>
<evidence type="ECO:0000256" key="2">
    <source>
        <dbReference type="ARBA" id="ARBA00022777"/>
    </source>
</evidence>
<dbReference type="SUPFAM" id="SSF55874">
    <property type="entry name" value="ATPase domain of HSP90 chaperone/DNA topoisomerase II/histidine kinase"/>
    <property type="match status" value="1"/>
</dbReference>
<gene>
    <name evidence="6" type="ORF">P4R38_02425</name>
</gene>
<organism evidence="6 7">
    <name type="scientific">Luteipulveratus flavus</name>
    <dbReference type="NCBI Taxonomy" id="3031728"/>
    <lineage>
        <taxon>Bacteria</taxon>
        <taxon>Bacillati</taxon>
        <taxon>Actinomycetota</taxon>
        <taxon>Actinomycetes</taxon>
        <taxon>Micrococcales</taxon>
        <taxon>Dermacoccaceae</taxon>
        <taxon>Luteipulveratus</taxon>
    </lineage>
</organism>
<feature type="transmembrane region" description="Helical" evidence="4">
    <location>
        <begin position="505"/>
        <end position="524"/>
    </location>
</feature>
<feature type="transmembrane region" description="Helical" evidence="4">
    <location>
        <begin position="153"/>
        <end position="171"/>
    </location>
</feature>
<dbReference type="Gene3D" id="3.30.565.10">
    <property type="entry name" value="Histidine kinase-like ATPase, C-terminal domain"/>
    <property type="match status" value="1"/>
</dbReference>
<evidence type="ECO:0000259" key="5">
    <source>
        <dbReference type="Pfam" id="PF02518"/>
    </source>
</evidence>
<dbReference type="Proteomes" id="UP001528912">
    <property type="component" value="Unassembled WGS sequence"/>
</dbReference>
<feature type="domain" description="Histidine kinase/HSP90-like ATPase" evidence="5">
    <location>
        <begin position="293"/>
        <end position="375"/>
    </location>
</feature>
<feature type="transmembrane region" description="Helical" evidence="4">
    <location>
        <begin position="530"/>
        <end position="549"/>
    </location>
</feature>
<keyword evidence="3" id="KW-0902">Two-component regulatory system</keyword>
<feature type="transmembrane region" description="Helical" evidence="4">
    <location>
        <begin position="480"/>
        <end position="498"/>
    </location>
</feature>
<feature type="transmembrane region" description="Helical" evidence="4">
    <location>
        <begin position="128"/>
        <end position="147"/>
    </location>
</feature>
<accession>A0ABT6C2E6</accession>
<feature type="transmembrane region" description="Helical" evidence="4">
    <location>
        <begin position="20"/>
        <end position="38"/>
    </location>
</feature>
<keyword evidence="4" id="KW-0472">Membrane</keyword>
<feature type="transmembrane region" description="Helical" evidence="4">
    <location>
        <begin position="104"/>
        <end position="121"/>
    </location>
</feature>
<evidence type="ECO:0000256" key="3">
    <source>
        <dbReference type="ARBA" id="ARBA00023012"/>
    </source>
</evidence>
<dbReference type="CDD" id="cd16917">
    <property type="entry name" value="HATPase_UhpB-NarQ-NarX-like"/>
    <property type="match status" value="1"/>
</dbReference>
<keyword evidence="4" id="KW-0812">Transmembrane</keyword>
<feature type="transmembrane region" description="Helical" evidence="4">
    <location>
        <begin position="424"/>
        <end position="444"/>
    </location>
</feature>
<feature type="transmembrane region" description="Helical" evidence="4">
    <location>
        <begin position="388"/>
        <end position="412"/>
    </location>
</feature>
<keyword evidence="4" id="KW-1133">Transmembrane helix</keyword>
<feature type="transmembrane region" description="Helical" evidence="4">
    <location>
        <begin position="74"/>
        <end position="92"/>
    </location>
</feature>
<proteinExistence type="predicted"/>
<keyword evidence="7" id="KW-1185">Reference proteome</keyword>